<dbReference type="EMBL" id="LDTF01000041">
    <property type="protein sequence ID" value="KTT98577.1"/>
    <property type="molecule type" value="Genomic_DNA"/>
</dbReference>
<reference evidence="1 2" key="1">
    <citation type="journal article" date="2016" name="Front. Microbiol.">
        <title>Genomic Resource of Rice Seed Associated Bacteria.</title>
        <authorList>
            <person name="Midha S."/>
            <person name="Bansal K."/>
            <person name="Sharma S."/>
            <person name="Kumar N."/>
            <person name="Patil P.P."/>
            <person name="Chaudhry V."/>
            <person name="Patil P.B."/>
        </authorList>
    </citation>
    <scope>NUCLEOTIDE SEQUENCE [LARGE SCALE GENOMIC DNA]</scope>
    <source>
        <strain evidence="1 2">NS355</strain>
    </source>
</reference>
<name>A0A147ISZ8_9SPHN</name>
<proteinExistence type="predicted"/>
<dbReference type="Proteomes" id="UP000073923">
    <property type="component" value="Unassembled WGS sequence"/>
</dbReference>
<dbReference type="PATRIC" id="fig|172044.3.peg.1707"/>
<organism evidence="1 2">
    <name type="scientific">Sphingomonas yabuuchiae</name>
    <dbReference type="NCBI Taxonomy" id="172044"/>
    <lineage>
        <taxon>Bacteria</taxon>
        <taxon>Pseudomonadati</taxon>
        <taxon>Pseudomonadota</taxon>
        <taxon>Alphaproteobacteria</taxon>
        <taxon>Sphingomonadales</taxon>
        <taxon>Sphingomonadaceae</taxon>
        <taxon>Sphingomonas</taxon>
    </lineage>
</organism>
<evidence type="ECO:0000313" key="2">
    <source>
        <dbReference type="Proteomes" id="UP000073923"/>
    </source>
</evidence>
<accession>A0A147ISZ8</accession>
<gene>
    <name evidence="1" type="ORF">NS355_08870</name>
</gene>
<protein>
    <submittedName>
        <fullName evidence="1">Uncharacterized protein</fullName>
    </submittedName>
</protein>
<evidence type="ECO:0000313" key="1">
    <source>
        <dbReference type="EMBL" id="KTT98577.1"/>
    </source>
</evidence>
<sequence length="70" mass="7266">MLQQSERRSCTAGLGSLTGSAYTSAVRQQADRGVETSLLVAVYPARTSFGREALADVQGSFGGLKACALV</sequence>
<comment type="caution">
    <text evidence="1">The sequence shown here is derived from an EMBL/GenBank/DDBJ whole genome shotgun (WGS) entry which is preliminary data.</text>
</comment>
<dbReference type="AlphaFoldDB" id="A0A147ISZ8"/>